<organism evidence="1 2">
    <name type="scientific">Fusobacterium nucleatum subsp. nucleatum (strain ATCC 23726 / VPI 4351)</name>
    <dbReference type="NCBI Taxonomy" id="525283"/>
    <lineage>
        <taxon>Bacteria</taxon>
        <taxon>Fusobacteriati</taxon>
        <taxon>Fusobacteriota</taxon>
        <taxon>Fusobacteriia</taxon>
        <taxon>Fusobacteriales</taxon>
        <taxon>Fusobacteriaceae</taxon>
        <taxon>Fusobacterium</taxon>
    </lineage>
</organism>
<proteinExistence type="predicted"/>
<dbReference type="EMBL" id="ADVK01000051">
    <property type="protein sequence ID" value="EFG94632.1"/>
    <property type="molecule type" value="Genomic_DNA"/>
</dbReference>
<protein>
    <submittedName>
        <fullName evidence="1">Uncharacterized protein</fullName>
    </submittedName>
</protein>
<dbReference type="Proteomes" id="UP000003643">
    <property type="component" value="Unassembled WGS sequence"/>
</dbReference>
<gene>
    <name evidence="1" type="ORF">HMPREF0397_1798</name>
</gene>
<accession>D5RF13</accession>
<reference evidence="1 2" key="1">
    <citation type="submission" date="2010-04" db="EMBL/GenBank/DDBJ databases">
        <authorList>
            <person name="Qin X."/>
            <person name="Bachman B."/>
            <person name="Battles P."/>
            <person name="Bell A."/>
            <person name="Bess C."/>
            <person name="Bickham C."/>
            <person name="Chaboub L."/>
            <person name="Chen D."/>
            <person name="Coyle M."/>
            <person name="Deiros D.R."/>
            <person name="Dinh H."/>
            <person name="Forbes L."/>
            <person name="Fowler G."/>
            <person name="Francisco L."/>
            <person name="Fu Q."/>
            <person name="Gubbala S."/>
            <person name="Hale W."/>
            <person name="Han Y."/>
            <person name="Hemphill L."/>
            <person name="Highlander S.K."/>
            <person name="Hirani K."/>
            <person name="Hogues M."/>
            <person name="Jackson L."/>
            <person name="Jakkamsetti A."/>
            <person name="Javaid M."/>
            <person name="Jiang H."/>
            <person name="Korchina V."/>
            <person name="Kovar C."/>
            <person name="Lara F."/>
            <person name="Lee S."/>
            <person name="Mata R."/>
            <person name="Mathew T."/>
            <person name="Moen C."/>
            <person name="Morales K."/>
            <person name="Munidasa M."/>
            <person name="Nazareth L."/>
            <person name="Ngo R."/>
            <person name="Nguyen L."/>
            <person name="Okwuonu G."/>
            <person name="Ongeri F."/>
            <person name="Patil S."/>
            <person name="Petrosino J."/>
            <person name="Pham C."/>
            <person name="Pham P."/>
            <person name="Pu L.-L."/>
            <person name="Puazo M."/>
            <person name="Raj R."/>
            <person name="Reid J."/>
            <person name="Rouhana J."/>
            <person name="Saada N."/>
            <person name="Shang Y."/>
            <person name="Simmons D."/>
            <person name="Thornton R."/>
            <person name="Warren J."/>
            <person name="Weissenberger G."/>
            <person name="Zhang J."/>
            <person name="Zhang L."/>
            <person name="Zhou C."/>
            <person name="Zhu D."/>
            <person name="Muzny D."/>
            <person name="Worley K."/>
            <person name="Gibbs R."/>
        </authorList>
    </citation>
    <scope>NUCLEOTIDE SEQUENCE [LARGE SCALE GENOMIC DNA]</scope>
    <source>
        <strain evidence="2">ATCC 23726 / VPI 4351</strain>
    </source>
</reference>
<evidence type="ECO:0000313" key="2">
    <source>
        <dbReference type="Proteomes" id="UP000003643"/>
    </source>
</evidence>
<comment type="caution">
    <text evidence="1">The sequence shown here is derived from an EMBL/GenBank/DDBJ whole genome shotgun (WGS) entry which is preliminary data.</text>
</comment>
<evidence type="ECO:0000313" key="1">
    <source>
        <dbReference type="EMBL" id="EFG94632.1"/>
    </source>
</evidence>
<name>D5RF13_FUSN2</name>
<sequence>MKLILNYAKLFRELKIMIMEELMKKYLILFLSIFIFTSCTRMAINSANNKAARNEFYKGILELDKSVRKNIDNRELFESYENIFNRGRDYYNSTNETRELFLMEKLYLDLPDNIKQKLSGINVDINKHRKNGERIADDLFENTQSMGENTYREKIKKYKQYKKVLTYNPNEKNKVENELKKLDKKIEKTYSYRINGNDSTLNSEIENKFSQEIKNNLFRYSSANPDVRLEINVDMVYFYPEDVDMKSFPKQYTENYKDSNGKDKTNIVSYSENIFKKTTSMGVRLNYRLVSNLTGEIIFNGSKNFDKKYEEKWKTYFIISDKIFNRNRLPKDENEKSVPSKKKIVEDITKEILSTIDADFHKLP</sequence>
<dbReference type="AlphaFoldDB" id="D5RF13"/>